<dbReference type="EMBL" id="QQAX01000008">
    <property type="protein sequence ID" value="RDI44811.1"/>
    <property type="molecule type" value="Genomic_DNA"/>
</dbReference>
<evidence type="ECO:0000313" key="2">
    <source>
        <dbReference type="Proteomes" id="UP000254720"/>
    </source>
</evidence>
<dbReference type="AlphaFoldDB" id="A0A370GMB9"/>
<keyword evidence="2" id="KW-1185">Reference proteome</keyword>
<sequence length="81" mass="9085">MSLLGRLFILLLLPIFLIGCSSIPKPSFIQYRDKHYLSARSIPPLKMPPGISSDAFQNRYPIPDRNYPESAKTVSIEPPGL</sequence>
<accession>A0A370GMB9</accession>
<organism evidence="1 2">
    <name type="scientific">Aquicella lusitana</name>
    <dbReference type="NCBI Taxonomy" id="254246"/>
    <lineage>
        <taxon>Bacteria</taxon>
        <taxon>Pseudomonadati</taxon>
        <taxon>Pseudomonadota</taxon>
        <taxon>Gammaproteobacteria</taxon>
        <taxon>Legionellales</taxon>
        <taxon>Coxiellaceae</taxon>
        <taxon>Aquicella</taxon>
    </lineage>
</organism>
<gene>
    <name evidence="1" type="ORF">C8D86_10865</name>
</gene>
<proteinExistence type="predicted"/>
<comment type="caution">
    <text evidence="1">The sequence shown here is derived from an EMBL/GenBank/DDBJ whole genome shotgun (WGS) entry which is preliminary data.</text>
</comment>
<protein>
    <recommendedName>
        <fullName evidence="3">Lipoprotein</fullName>
    </recommendedName>
</protein>
<dbReference type="Proteomes" id="UP000254720">
    <property type="component" value="Unassembled WGS sequence"/>
</dbReference>
<reference evidence="1 2" key="1">
    <citation type="submission" date="2018-07" db="EMBL/GenBank/DDBJ databases">
        <title>Genomic Encyclopedia of Type Strains, Phase IV (KMG-IV): sequencing the most valuable type-strain genomes for metagenomic binning, comparative biology and taxonomic classification.</title>
        <authorList>
            <person name="Goeker M."/>
        </authorList>
    </citation>
    <scope>NUCLEOTIDE SEQUENCE [LARGE SCALE GENOMIC DNA]</scope>
    <source>
        <strain evidence="1 2">DSM 16500</strain>
    </source>
</reference>
<dbReference type="RefSeq" id="WP_114834156.1">
    <property type="nucleotide sequence ID" value="NZ_LR699114.1"/>
</dbReference>
<evidence type="ECO:0000313" key="1">
    <source>
        <dbReference type="EMBL" id="RDI44811.1"/>
    </source>
</evidence>
<dbReference type="OrthoDB" id="9772575at2"/>
<name>A0A370GMB9_9COXI</name>
<evidence type="ECO:0008006" key="3">
    <source>
        <dbReference type="Google" id="ProtNLM"/>
    </source>
</evidence>
<dbReference type="PROSITE" id="PS51257">
    <property type="entry name" value="PROKAR_LIPOPROTEIN"/>
    <property type="match status" value="1"/>
</dbReference>